<feature type="region of interest" description="Disordered" evidence="1">
    <location>
        <begin position="421"/>
        <end position="445"/>
    </location>
</feature>
<dbReference type="STRING" id="953739.SVEN_6684"/>
<keyword evidence="3" id="KW-1185">Reference proteome</keyword>
<dbReference type="RefSeq" id="WP_015037865.1">
    <property type="nucleotide sequence ID" value="NC_018750.1"/>
</dbReference>
<reference evidence="2 3" key="1">
    <citation type="journal article" date="2011" name="BMC Genomics">
        <title>Genome-wide analysis of the role of GlnR in Streptomyces venezuelae provides new insights into global nitrogen regulation in actinomycetes.</title>
        <authorList>
            <person name="Pullan S.T."/>
            <person name="Bibb M.J."/>
            <person name="Merrick M."/>
        </authorList>
    </citation>
    <scope>NUCLEOTIDE SEQUENCE [LARGE SCALE GENOMIC DNA]</scope>
    <source>
        <strain evidence="3">ATCC 10712 / CBS 650.69 / DSM 40230 / JCM 4526 / NBRC 13096 / PD 04745</strain>
    </source>
</reference>
<gene>
    <name evidence="2" type="ordered locus">SVEN_6684</name>
</gene>
<feature type="region of interest" description="Disordered" evidence="1">
    <location>
        <begin position="2267"/>
        <end position="2363"/>
    </location>
</feature>
<dbReference type="OrthoDB" id="3882081at2"/>
<feature type="region of interest" description="Disordered" evidence="1">
    <location>
        <begin position="640"/>
        <end position="669"/>
    </location>
</feature>
<organism evidence="2 3">
    <name type="scientific">Streptomyces venezuelae (strain ATCC 10712 / CBS 650.69 / DSM 40230 / JCM 4526 / NBRC 13096 / PD 04745)</name>
    <dbReference type="NCBI Taxonomy" id="953739"/>
    <lineage>
        <taxon>Bacteria</taxon>
        <taxon>Bacillati</taxon>
        <taxon>Actinomycetota</taxon>
        <taxon>Actinomycetes</taxon>
        <taxon>Kitasatosporales</taxon>
        <taxon>Streptomycetaceae</taxon>
        <taxon>Streptomyces</taxon>
    </lineage>
</organism>
<feature type="compositionally biased region" description="Gly residues" evidence="1">
    <location>
        <begin position="2278"/>
        <end position="2336"/>
    </location>
</feature>
<dbReference type="Proteomes" id="UP000006854">
    <property type="component" value="Chromosome"/>
</dbReference>
<dbReference type="KEGG" id="sve:SVEN_6684"/>
<dbReference type="GeneID" id="51867207"/>
<dbReference type="EMBL" id="FR845719">
    <property type="protein sequence ID" value="CCA59970.1"/>
    <property type="molecule type" value="Genomic_DNA"/>
</dbReference>
<protein>
    <submittedName>
        <fullName evidence="2">Uncharacterized protein</fullName>
    </submittedName>
</protein>
<accession>F2RHM6</accession>
<dbReference type="HOGENOM" id="CLU_226181_0_0_11"/>
<feature type="region of interest" description="Disordered" evidence="1">
    <location>
        <begin position="1570"/>
        <end position="1591"/>
    </location>
</feature>
<name>F2RHM6_STRVP</name>
<feature type="compositionally biased region" description="Low complexity" evidence="1">
    <location>
        <begin position="1573"/>
        <end position="1585"/>
    </location>
</feature>
<feature type="region of interest" description="Disordered" evidence="1">
    <location>
        <begin position="1133"/>
        <end position="1159"/>
    </location>
</feature>
<dbReference type="eggNOG" id="ENOG5033SF0">
    <property type="taxonomic scope" value="Bacteria"/>
</dbReference>
<feature type="compositionally biased region" description="Low complexity" evidence="1">
    <location>
        <begin position="2337"/>
        <end position="2355"/>
    </location>
</feature>
<evidence type="ECO:0000256" key="1">
    <source>
        <dbReference type="SAM" id="MobiDB-lite"/>
    </source>
</evidence>
<dbReference type="PATRIC" id="fig|953739.5.peg.1902"/>
<evidence type="ECO:0000313" key="3">
    <source>
        <dbReference type="Proteomes" id="UP000006854"/>
    </source>
</evidence>
<evidence type="ECO:0000313" key="2">
    <source>
        <dbReference type="EMBL" id="CCA59970.1"/>
    </source>
</evidence>
<sequence length="3257" mass="347538">MLEHWYFFASLGLPPQTASIQLDHLTALAEEPGTDRSEELVSSSIESLARAGTATMLYALPQVLAAQRRFAGVTEVNARAAAFHRDIASVAPEEVRARLGAALRAAGGPDPAKALAALEDLLREVGEDAAAADVSTPPYHDLVEQLAPTATLVLARFLAARDPRGTGELLDDHPAVVEDALNGRYGRLALLQAAETSALLRPDTAEGIRTALAVASRGAFDMEPDLLATAARVTFPLPRGDAAATEAGPGPALLTTLDALEREALAGETLLGWLDDWRRAGVLPAGSECDARRVAYGHLGGVGKVAASAMPSVLWESALWSLAAEHDPAETTRRLARYWVGPDPRWRTADPEWRPGTPGRLPVTLPHSTYGHVVIHAHRLLTLRHPAGQYPRPNLTDGPVTETEPRVAAWLWSPWLHHHTPPPQARTGKKAAGAAPAPSPHLRDDQPEQLVRLLGAALLAAHLLTRAAPEERPDGLRDHLLLLIVHVRDTLYRTFAALMDAVHGEPRKAVGYAGPLAGLLLHAGGAADWIGKGARAGVHPAELVRVVSALPSGPPHSPLSARGARSVALTWVQESLSGGAGPHRTEAGGRWFAGAPSPADLLLELVRAEESNPYASTAVRAAQLHRDLHAHSRHDVLRWDWTPDGPRTPGRSTGPKLSPGILTLSGPGDPGRDSFSVEEWDAMTAGLSASLKEADKFAIVPVTVSTLRLAALLGRPELGDQGSYGEWVTEWSGRVTSLNSPTHLPRYVRARMFDMFRSEVAGAGSQERLRAVLDLVVDVIVDLSGGAQFFYERLFEELTTRALPPEMANRLRVRLLNALYDRWGGKPPVVTHESPWGAYLGRVSGRGTEAALVRFLRATAAEQLQGQGTPLARVMDSLWMRTQRPLDWPAVREPAGRVGVDPRFVVAVTQDRRSGEAVVYARNENSGVGEYHSTRPYVQDLFHPLPGTPLPVPYPESGSYALGIVCSVPRSHERPVLWVNCGLERPVACAVEPHELRRRRVGDTVAVRFAAPDDEKDRLGVIPLAPLPPQDGEVRGAELRRSDRFPRLRLKVPGVPTDAYPRATTEQGVAARRRWDPDLGRAFGGEAASTAVTRTLARWHERLGQWVPLDAGLPELAVAAGTGGTAGGLSTATATGSAGGLSTATATGSAGGPAASGPVGHLAEPAPEPAPVPVRLVLAGQATERSGFGTAWRFVTTPGTCYVLGPAAWRPEDWERLDEACLAAPAGLVVHAEFRPGESRLALAPGEPFDRRNLRWLGVFDRAGEDHAGDEGRVRDRPAHEEAFLRTDAAGRPEWQIDVPEIGGFPRTVKARFTGPAPQGSSALCGVESWGEVGARQAEVTVQAFQEHGIQEEKPSPEQYAWYARVPDQEVVRLARTTRNASSAFNTAFTQDGLSGLIGTESLTLSGEFFGLTPAAPRWAVVLNDYVVVPRQGRQRSGPVPLPAGRLVDHRVPACDPALLDRAALTGIVVAQIKEARQVSLVRVWFDLGTYVAVSVLPVSCLDVESPQAGDHVTGVRGPDGWVFEVRRRMLHLEALWEWAPEPGNGWQPVGQARGEDGTPLVVLQDPRGPRLAAEPASGEPEAGGRVNARRGGTLRKGDAILVVVRTESGHLVGHAAGIELGDEFRPVHLEQTLVEVSDLGVELARELGRPEGTRLVRAHREFELSPVGSARRAPAAPVRQVHDPVAEWLRLIREPGLTLHGQLSGEDRMLLPGCTPPDDEGVHRTWLALVDEPRAWVAGRNYSPDRVRAVPVEHGSGYRASFRGAPPLAVADFMAEIAPYASADGRLCDFRDRRHTKGRPQYVGVEETDSGPAARFEFGYGWFVDVPAAALTVGGEPLDPDGLALFHGDQIDAMAFTEDAAVPGGITVSIDLADITKGVERQIHREATRHSVVHLLDVTVDRDRRRVTVHRAVTRSRDLGRTREDDHTEARPVSAVIEEQDAEALLAALDAGSERRVLLGRVVPETVVRRRRALRFATVTPAPSADDDPAWLRRDDQLYLEAGTILETVNDHLLRFALPSELRQDGEQLTVVVTRRDFSHRESCLRRAAKTEGLGAYQGRARMLVKLGNHGGGGHVNQWHGETKSPPARGIETLRSYLRLRPEGAFGVVDDLAGCVELRPGVVFAVDGMTGAVGIAPGSVVRLTLEPSGGTDEVRVHQAIPADITYLDDRPRPVVVFPKDRLKWAEDIRWADKYGSFTVAGLPGLSATAEAKSGAGLLRTPHPKIAGVIRKVRPNGSVQPLLVPAGQVRAGTLAFDPAEAAEGVRVMPVGTGTPREAGGGGGVRDGGGTSGAGGVRDGGGAGGMSGAGGVRDGGGAGGMSGAGGVRDGGGAGGTSNGVAAPRATPDAEAGADAEAGGGADAGRPVPWAQLSFLDAPARQLAEACQNWGWRYHDSRTRTWPADGGAPVRVDLAPVARSVDEPVFFSAPRGRWTLRHEPSALRQFGFPATELLEETFQDLPGGRRTHWAVARAHQGSVWLELTPGRVAEVRGELVRFTDGHSLAGLDWSRFAPGDLLYGHVEGGVNECGHLVLEDWRPGLRGALPSRERPGRPSRVLLPVAHADEEGGALYLGEGEATLPYPAERELIARHPVGGAVWLTGANEVTAAAADPVAPGDVVLLAPGPASSGLRIAGLPAARVELAPLSKERWLRTEWLRRDLAAAAGPGSAVLRALGALPVTVETVTEAADGSAPVVTVSRRGQRGGIWPHGTVLARPVAELGGGHLVMRAGAALVRAHVDELLPGLPPEAVAATAKALVGDRRLLRLHWDNGTQTLTSGLPVDRSEQGETVVRALLAVDAPDGACLGVLCRDERSQALCWLPARDAAWAAGVPGELLLSHLRASRRLTVQRRGRCVVSLVHHPLIAREYENLAAGQLARVTVVGEAAGSGRRALLVSVGSLGVLALYTPGRGAPEPGEQVMAEVARLEEVARRGTVQLVEPGTRRTVVDLPAWLCRGLGKLSLPTFAAPALPVAGLVPAEFAAYREAYQAGLEGAGPPAGDCARQRVLWALGVLEQPSAESPVEERQAVAAAAVADWLRSPAGRAVVLQEDEPVDLTPVLAVCRIGSLLPQQASGLPHGCVAFLLCRIGERAVSSVHTEALVSEWLTRSDRHVLAGDWRRLRSVPLTRYLTFAQVTAVEDFARAVTGRPTLLQHGESAKVARGLLASIGRLPSAEHLDVDAPLMTRLVRLGQSLRPPHGQAVPGWVPLVAQLREVRSLFPQVMRLPLTLLPAYAPLSAECARYGAVLLREAEAVRPAEG</sequence>
<proteinExistence type="predicted"/>